<protein>
    <submittedName>
        <fullName evidence="2">Uncharacterized protein</fullName>
    </submittedName>
</protein>
<feature type="compositionally biased region" description="Low complexity" evidence="1">
    <location>
        <begin position="16"/>
        <end position="26"/>
    </location>
</feature>
<keyword evidence="3" id="KW-1185">Reference proteome</keyword>
<sequence length="147" mass="15906">MATHATGARSVDAGRRGAQATAGQWGPATTCGARTRKRSTRGLQHGVARSLPLLQRVEMAYAKFVVPPFVATECPFATSPFCPPRGRQEDRLAVHINAWMSVRELTGGTFHEQQIEAENGTKGTTLGLNFGHQVVFDGLKFIGKMLV</sequence>
<evidence type="ECO:0000313" key="2">
    <source>
        <dbReference type="EnsemblPlants" id="OB0171G10020.1"/>
    </source>
</evidence>
<dbReference type="EnsemblPlants" id="OB0171G10020.1">
    <property type="protein sequence ID" value="OB0171G10020.1"/>
    <property type="gene ID" value="OB0171G10020"/>
</dbReference>
<accession>J3KVF8</accession>
<evidence type="ECO:0000313" key="3">
    <source>
        <dbReference type="Proteomes" id="UP000006038"/>
    </source>
</evidence>
<feature type="region of interest" description="Disordered" evidence="1">
    <location>
        <begin position="1"/>
        <end position="42"/>
    </location>
</feature>
<dbReference type="Gramene" id="OB0171G10020.1">
    <property type="protein sequence ID" value="OB0171G10020.1"/>
    <property type="gene ID" value="OB0171G10020"/>
</dbReference>
<dbReference type="HOGENOM" id="CLU_1770936_0_0_1"/>
<dbReference type="AlphaFoldDB" id="J3KVF8"/>
<organism evidence="2">
    <name type="scientific">Oryza brachyantha</name>
    <name type="common">malo sina</name>
    <dbReference type="NCBI Taxonomy" id="4533"/>
    <lineage>
        <taxon>Eukaryota</taxon>
        <taxon>Viridiplantae</taxon>
        <taxon>Streptophyta</taxon>
        <taxon>Embryophyta</taxon>
        <taxon>Tracheophyta</taxon>
        <taxon>Spermatophyta</taxon>
        <taxon>Magnoliopsida</taxon>
        <taxon>Liliopsida</taxon>
        <taxon>Poales</taxon>
        <taxon>Poaceae</taxon>
        <taxon>BOP clade</taxon>
        <taxon>Oryzoideae</taxon>
        <taxon>Oryzeae</taxon>
        <taxon>Oryzinae</taxon>
        <taxon>Oryza</taxon>
    </lineage>
</organism>
<proteinExistence type="predicted"/>
<reference evidence="2" key="1">
    <citation type="submission" date="2015-06" db="UniProtKB">
        <authorList>
            <consortium name="EnsemblPlants"/>
        </authorList>
    </citation>
    <scope>IDENTIFICATION</scope>
</reference>
<dbReference type="Proteomes" id="UP000006038">
    <property type="component" value="Unassembled WGS sequence"/>
</dbReference>
<name>J3KVF8_ORYBR</name>
<evidence type="ECO:0000256" key="1">
    <source>
        <dbReference type="SAM" id="MobiDB-lite"/>
    </source>
</evidence>